<evidence type="ECO:0000256" key="4">
    <source>
        <dbReference type="SAM" id="Phobius"/>
    </source>
</evidence>
<dbReference type="InterPro" id="IPR005543">
    <property type="entry name" value="PASTA_dom"/>
</dbReference>
<comment type="subcellular location">
    <subcellularLocation>
        <location evidence="1">Membrane</location>
    </subcellularLocation>
</comment>
<dbReference type="Proteomes" id="UP001335720">
    <property type="component" value="Chromosome"/>
</dbReference>
<dbReference type="Pfam" id="PF03717">
    <property type="entry name" value="PBP_dimer"/>
    <property type="match status" value="1"/>
</dbReference>
<keyword evidence="4" id="KW-1133">Transmembrane helix</keyword>
<evidence type="ECO:0000256" key="1">
    <source>
        <dbReference type="ARBA" id="ARBA00004370"/>
    </source>
</evidence>
<dbReference type="Pfam" id="PF00905">
    <property type="entry name" value="Transpeptidase"/>
    <property type="match status" value="1"/>
</dbReference>
<dbReference type="PROSITE" id="PS51178">
    <property type="entry name" value="PASTA"/>
    <property type="match status" value="1"/>
</dbReference>
<dbReference type="SUPFAM" id="SSF56519">
    <property type="entry name" value="Penicillin binding protein dimerisation domain"/>
    <property type="match status" value="1"/>
</dbReference>
<dbReference type="InterPro" id="IPR001460">
    <property type="entry name" value="PCN-bd_Tpept"/>
</dbReference>
<evidence type="ECO:0000256" key="2">
    <source>
        <dbReference type="ARBA" id="ARBA00007171"/>
    </source>
</evidence>
<dbReference type="EMBL" id="AP027925">
    <property type="protein sequence ID" value="BED92382.1"/>
    <property type="molecule type" value="Genomic_DNA"/>
</dbReference>
<name>A0AA48KYZ5_9FIRM</name>
<dbReference type="Gene3D" id="3.40.710.10">
    <property type="entry name" value="DD-peptidase/beta-lactamase superfamily"/>
    <property type="match status" value="1"/>
</dbReference>
<dbReference type="Pfam" id="PF03793">
    <property type="entry name" value="PASTA"/>
    <property type="match status" value="1"/>
</dbReference>
<dbReference type="KEGG" id="ptrh:RsTaC01_0082"/>
<dbReference type="InterPro" id="IPR036138">
    <property type="entry name" value="PBP_dimer_sf"/>
</dbReference>
<accession>A0AA48KYZ5</accession>
<sequence length="740" mass="82814">MTKGTTIRMWRRSIVVLVILVVFGFAMLIYRLINLQILQKDYLQRLALEQQLANTKINAQRGTIYDRNMKVLAQSATVWSVALEPAYLNSENKRELVSKNLSEILNLDRETIMKLSKKKSYHVIIKRKIEDELKDKVLEFKKNNNISDGIKLIEDYKRYYPYGSFLSVVMGFVGNDPKGLGGLEARYDKTLSGEQGRILTARNARLTDMPYDYEQRIPAKNGNNLVLCIDKNIQHIVEKNLEEGIKNNKVLNRATAIAIEVNTGEILAMAVKGDFDPNEPFSMTEKSDIEHFNNLLNEEEKNKFKNQVLQKQWRNKAISDTYYPGSVFKMFVAAMAFELNVVDENTPFFCNGRTKPYDSAPFIKCHKTSGHGSQTFVKALCNSCNPAFIMTGQKIGAEKFFEFYKSFGFHEKTGIDLPGETGDLFFHEDGSMTQMELAVASMGQNFGITPIQMIKGMAAIANGGNLVSPHIVKEITDQYGNIVQTFNTKIKKAVISKTNSRRVMNMLQENAISGAAKSAYVPGYRIAGKTGTSQKIGLSRKGHKDYISSFGGIAPADNPKIALLVFFDTPEGDFYYGSAVAAPVFAKIMQETLPYLGIERKFTQEEIEKFGAETPNLKDKKVSDAKNLITKNNLKFLIIGNGDTVLSQMPEPKNLIPKQGTIVLYTENLDKNNNKTKVPNFVGITPAQANKLASDCKLNLKILTNDPESNLLISVAQSIPEKTEVSFGTVVNVNFIAKKN</sequence>
<dbReference type="Gene3D" id="3.90.1310.10">
    <property type="entry name" value="Penicillin-binding protein 2a (Domain 2)"/>
    <property type="match status" value="1"/>
</dbReference>
<dbReference type="InterPro" id="IPR012338">
    <property type="entry name" value="Beta-lactam/transpept-like"/>
</dbReference>
<dbReference type="SUPFAM" id="SSF56601">
    <property type="entry name" value="beta-lactamase/transpeptidase-like"/>
    <property type="match status" value="1"/>
</dbReference>
<dbReference type="GO" id="GO:0071555">
    <property type="term" value="P:cell wall organization"/>
    <property type="evidence" value="ECO:0007669"/>
    <property type="project" value="TreeGrafter"/>
</dbReference>
<dbReference type="InterPro" id="IPR050515">
    <property type="entry name" value="Beta-lactam/transpept"/>
</dbReference>
<dbReference type="PANTHER" id="PTHR30627">
    <property type="entry name" value="PEPTIDOGLYCAN D,D-TRANSPEPTIDASE"/>
    <property type="match status" value="1"/>
</dbReference>
<dbReference type="GO" id="GO:0008658">
    <property type="term" value="F:penicillin binding"/>
    <property type="evidence" value="ECO:0007669"/>
    <property type="project" value="InterPro"/>
</dbReference>
<reference evidence="6" key="1">
    <citation type="journal article" date="2023" name="ISME J.">
        <title>Emergence of putative energy parasites within Clostridia revealed by genome analysis of a novel endosymbiotic clade.</title>
        <authorList>
            <person name="Takahashi K."/>
            <person name="Kuwahara H."/>
            <person name="Horikawa Y."/>
            <person name="Izawa K."/>
            <person name="Kato D."/>
            <person name="Inagaki T."/>
            <person name="Yuki M."/>
            <person name="Ohkuma M."/>
            <person name="Hongoh Y."/>
        </authorList>
    </citation>
    <scope>NUCLEOTIDE SEQUENCE</scope>
    <source>
        <strain evidence="6">RsTa-C01</strain>
    </source>
</reference>
<comment type="similarity">
    <text evidence="2">Belongs to the transpeptidase family.</text>
</comment>
<dbReference type="PANTHER" id="PTHR30627:SF1">
    <property type="entry name" value="PEPTIDOGLYCAN D,D-TRANSPEPTIDASE FTSI"/>
    <property type="match status" value="1"/>
</dbReference>
<keyword evidence="3 4" id="KW-0472">Membrane</keyword>
<dbReference type="GO" id="GO:0005886">
    <property type="term" value="C:plasma membrane"/>
    <property type="evidence" value="ECO:0007669"/>
    <property type="project" value="TreeGrafter"/>
</dbReference>
<proteinExistence type="inferred from homology"/>
<dbReference type="CDD" id="cd06576">
    <property type="entry name" value="PASTA_Pbp2x-like_1"/>
    <property type="match status" value="1"/>
</dbReference>
<dbReference type="SMART" id="SM00740">
    <property type="entry name" value="PASTA"/>
    <property type="match status" value="2"/>
</dbReference>
<dbReference type="AlphaFoldDB" id="A0AA48KYZ5"/>
<dbReference type="InterPro" id="IPR005311">
    <property type="entry name" value="PBP_dimer"/>
</dbReference>
<organism evidence="6">
    <name type="scientific">Candidatus Paraimprobicoccus trichonymphae</name>
    <dbReference type="NCBI Taxonomy" id="3033793"/>
    <lineage>
        <taxon>Bacteria</taxon>
        <taxon>Bacillati</taxon>
        <taxon>Bacillota</taxon>
        <taxon>Clostridia</taxon>
        <taxon>Candidatus Paraimprobicoccus</taxon>
    </lineage>
</organism>
<feature type="domain" description="PASTA" evidence="5">
    <location>
        <begin position="611"/>
        <end position="668"/>
    </location>
</feature>
<gene>
    <name evidence="6" type="ORF">RsTaC01_0082</name>
</gene>
<dbReference type="SUPFAM" id="SSF54184">
    <property type="entry name" value="Penicillin-binding protein 2x (pbp-2x), c-terminal domain"/>
    <property type="match status" value="1"/>
</dbReference>
<feature type="transmembrane region" description="Helical" evidence="4">
    <location>
        <begin position="12"/>
        <end position="33"/>
    </location>
</feature>
<evidence type="ECO:0000259" key="5">
    <source>
        <dbReference type="PROSITE" id="PS51178"/>
    </source>
</evidence>
<evidence type="ECO:0000256" key="3">
    <source>
        <dbReference type="ARBA" id="ARBA00023136"/>
    </source>
</evidence>
<evidence type="ECO:0000313" key="6">
    <source>
        <dbReference type="EMBL" id="BED92382.1"/>
    </source>
</evidence>
<keyword evidence="4" id="KW-0812">Transmembrane</keyword>
<protein>
    <submittedName>
        <fullName evidence="6">Stage V sporulation protein D</fullName>
    </submittedName>
</protein>